<gene>
    <name evidence="1" type="ORF">OLEA9_A109994</name>
</gene>
<keyword evidence="2" id="KW-1185">Reference proteome</keyword>
<dbReference type="Gramene" id="OE9A109994T1">
    <property type="protein sequence ID" value="OE9A109994C1"/>
    <property type="gene ID" value="OE9A109994"/>
</dbReference>
<accession>A0A8S0QVN6</accession>
<evidence type="ECO:0000313" key="2">
    <source>
        <dbReference type="Proteomes" id="UP000594638"/>
    </source>
</evidence>
<sequence>MTGKLDRRQHLHGAGDDTTTNDELLFPLFAVDPKPSYNGDEVKMEVGDSNGGYSNGGNNTVFAMKKLDRRQHLHGAGDDTTTNDALLFPLFAVDPNPAIMEMKSKWKLATLMVATPTVATARVTD</sequence>
<dbReference type="AlphaFoldDB" id="A0A8S0QVN6"/>
<evidence type="ECO:0000313" key="1">
    <source>
        <dbReference type="EMBL" id="CAA2970392.1"/>
    </source>
</evidence>
<proteinExistence type="predicted"/>
<dbReference type="EMBL" id="CACTIH010001972">
    <property type="protein sequence ID" value="CAA2970392.1"/>
    <property type="molecule type" value="Genomic_DNA"/>
</dbReference>
<dbReference type="Proteomes" id="UP000594638">
    <property type="component" value="Unassembled WGS sequence"/>
</dbReference>
<name>A0A8S0QVN6_OLEEU</name>
<reference evidence="1 2" key="1">
    <citation type="submission" date="2019-12" db="EMBL/GenBank/DDBJ databases">
        <authorList>
            <person name="Alioto T."/>
            <person name="Alioto T."/>
            <person name="Gomez Garrido J."/>
        </authorList>
    </citation>
    <scope>NUCLEOTIDE SEQUENCE [LARGE SCALE GENOMIC DNA]</scope>
</reference>
<organism evidence="1 2">
    <name type="scientific">Olea europaea subsp. europaea</name>
    <dbReference type="NCBI Taxonomy" id="158383"/>
    <lineage>
        <taxon>Eukaryota</taxon>
        <taxon>Viridiplantae</taxon>
        <taxon>Streptophyta</taxon>
        <taxon>Embryophyta</taxon>
        <taxon>Tracheophyta</taxon>
        <taxon>Spermatophyta</taxon>
        <taxon>Magnoliopsida</taxon>
        <taxon>eudicotyledons</taxon>
        <taxon>Gunneridae</taxon>
        <taxon>Pentapetalae</taxon>
        <taxon>asterids</taxon>
        <taxon>lamiids</taxon>
        <taxon>Lamiales</taxon>
        <taxon>Oleaceae</taxon>
        <taxon>Oleeae</taxon>
        <taxon>Olea</taxon>
    </lineage>
</organism>
<protein>
    <submittedName>
        <fullName evidence="1">Uncharacterized protein</fullName>
    </submittedName>
</protein>
<comment type="caution">
    <text evidence="1">The sequence shown here is derived from an EMBL/GenBank/DDBJ whole genome shotgun (WGS) entry which is preliminary data.</text>
</comment>